<comment type="caution">
    <text evidence="1">The sequence shown here is derived from an EMBL/GenBank/DDBJ whole genome shotgun (WGS) entry which is preliminary data.</text>
</comment>
<dbReference type="EMBL" id="CM011690">
    <property type="protein sequence ID" value="TMS08153.1"/>
    <property type="molecule type" value="Genomic_DNA"/>
</dbReference>
<dbReference type="Proteomes" id="UP000793456">
    <property type="component" value="Chromosome XVII"/>
</dbReference>
<sequence>MDVVSPELNSLLPDEIMDTEAIEDIPHSQPDGTAVQSEPGDDTSVPMETDTPAASENVNLCPDVAPTEHTQTLTTSAPADSTFSISTGSPASHLHLQRVLTPPHPQTIHGYVHRHHQNDRQRDRDYRHYERAAEAHGSVHHLRRQPPDHPQQGGLVSSHRRRPSPPRPSRRSSSRTDRNFWSRR</sequence>
<proteinExistence type="predicted"/>
<reference evidence="1" key="1">
    <citation type="submission" date="2018-11" db="EMBL/GenBank/DDBJ databases">
        <title>The sequence and de novo assembly of Larimichthys crocea genome using PacBio and Hi-C technologies.</title>
        <authorList>
            <person name="Xu P."/>
            <person name="Chen B."/>
            <person name="Zhou Z."/>
            <person name="Ke Q."/>
            <person name="Wu Y."/>
            <person name="Bai H."/>
            <person name="Pu F."/>
        </authorList>
    </citation>
    <scope>NUCLEOTIDE SEQUENCE</scope>
    <source>
        <tissue evidence="1">Muscle</tissue>
    </source>
</reference>
<name>A0ACD3QNS6_LARCR</name>
<evidence type="ECO:0000313" key="2">
    <source>
        <dbReference type="Proteomes" id="UP000793456"/>
    </source>
</evidence>
<keyword evidence="2" id="KW-1185">Reference proteome</keyword>
<organism evidence="1 2">
    <name type="scientific">Larimichthys crocea</name>
    <name type="common">Large yellow croaker</name>
    <name type="synonym">Pseudosciaena crocea</name>
    <dbReference type="NCBI Taxonomy" id="215358"/>
    <lineage>
        <taxon>Eukaryota</taxon>
        <taxon>Metazoa</taxon>
        <taxon>Chordata</taxon>
        <taxon>Craniata</taxon>
        <taxon>Vertebrata</taxon>
        <taxon>Euteleostomi</taxon>
        <taxon>Actinopterygii</taxon>
        <taxon>Neopterygii</taxon>
        <taxon>Teleostei</taxon>
        <taxon>Neoteleostei</taxon>
        <taxon>Acanthomorphata</taxon>
        <taxon>Eupercaria</taxon>
        <taxon>Sciaenidae</taxon>
        <taxon>Larimichthys</taxon>
    </lineage>
</organism>
<gene>
    <name evidence="1" type="ORF">E3U43_005636</name>
</gene>
<protein>
    <submittedName>
        <fullName evidence="1">Uncharacterized protein</fullName>
    </submittedName>
</protein>
<evidence type="ECO:0000313" key="1">
    <source>
        <dbReference type="EMBL" id="TMS08153.1"/>
    </source>
</evidence>
<accession>A0ACD3QNS6</accession>